<dbReference type="GeneID" id="114248597"/>
<sequence>MQSPILILLAACVTVRAIDGSDSKFMKDYAMLKIYESCFGSNLLKQITKELRDAYSKCSTTPSMKQTQNSLPSYLSNLAPGFAMDPTQSNVKHTDGAIQNDENDLPNQEAPQSQKVGGIFAFRPQGVPFPQPGMSPFMMPAGPQFRPYNPAMFQLPYQGYLPPGLPYNPYYPPYQFYQQQPYVGANRMSRQIGLRTRLGLHAPRSVNHNVTCVMQELGYVDDNMEPNFEHIRARIGSLPVSDELKGDIQEGLQFCQKFSQCVPEEKRDIVARPQEQIRSIFFFRCYKHKKLEACIMKDINEHFAKEYAFDHETPDFAYSRSGRSARDLPLRDPSLEALEEMEVYLYDYLSGGGAFDFDLYI</sequence>
<evidence type="ECO:0000313" key="3">
    <source>
        <dbReference type="Proteomes" id="UP000504629"/>
    </source>
</evidence>
<dbReference type="RefSeq" id="XP_028037681.1">
    <property type="nucleotide sequence ID" value="XM_028181880.1"/>
</dbReference>
<reference evidence="4" key="1">
    <citation type="submission" date="2025-08" db="UniProtKB">
        <authorList>
            <consortium name="RefSeq"/>
        </authorList>
    </citation>
    <scope>IDENTIFICATION</scope>
    <source>
        <tissue evidence="4">Silk gland</tissue>
    </source>
</reference>
<accession>A0A6J2K5V9</accession>
<proteinExistence type="predicted"/>
<dbReference type="AlphaFoldDB" id="A0A6J2K5V9"/>
<keyword evidence="3" id="KW-1185">Reference proteome</keyword>
<feature type="signal peptide" evidence="2">
    <location>
        <begin position="1"/>
        <end position="17"/>
    </location>
</feature>
<evidence type="ECO:0000256" key="2">
    <source>
        <dbReference type="SAM" id="SignalP"/>
    </source>
</evidence>
<dbReference type="OrthoDB" id="8176709at2759"/>
<protein>
    <submittedName>
        <fullName evidence="4">Uncharacterized protein LOC114248597</fullName>
    </submittedName>
</protein>
<dbReference type="KEGG" id="bman:114248597"/>
<keyword evidence="2" id="KW-0732">Signal</keyword>
<organism evidence="3 4">
    <name type="scientific">Bombyx mandarina</name>
    <name type="common">Wild silk moth</name>
    <name type="synonym">Wild silkworm</name>
    <dbReference type="NCBI Taxonomy" id="7092"/>
    <lineage>
        <taxon>Eukaryota</taxon>
        <taxon>Metazoa</taxon>
        <taxon>Ecdysozoa</taxon>
        <taxon>Arthropoda</taxon>
        <taxon>Hexapoda</taxon>
        <taxon>Insecta</taxon>
        <taxon>Pterygota</taxon>
        <taxon>Neoptera</taxon>
        <taxon>Endopterygota</taxon>
        <taxon>Lepidoptera</taxon>
        <taxon>Glossata</taxon>
        <taxon>Ditrysia</taxon>
        <taxon>Bombycoidea</taxon>
        <taxon>Bombycidae</taxon>
        <taxon>Bombycinae</taxon>
        <taxon>Bombyx</taxon>
    </lineage>
</organism>
<gene>
    <name evidence="4" type="primary">LOC114248597</name>
</gene>
<feature type="region of interest" description="Disordered" evidence="1">
    <location>
        <begin position="85"/>
        <end position="111"/>
    </location>
</feature>
<dbReference type="Proteomes" id="UP000504629">
    <property type="component" value="Unplaced"/>
</dbReference>
<evidence type="ECO:0000313" key="4">
    <source>
        <dbReference type="RefSeq" id="XP_028037681.1"/>
    </source>
</evidence>
<evidence type="ECO:0000256" key="1">
    <source>
        <dbReference type="SAM" id="MobiDB-lite"/>
    </source>
</evidence>
<name>A0A6J2K5V9_BOMMA</name>
<feature type="chain" id="PRO_5026846708" evidence="2">
    <location>
        <begin position="18"/>
        <end position="361"/>
    </location>
</feature>